<dbReference type="AlphaFoldDB" id="Q2K1B3"/>
<organism evidence="1 2">
    <name type="scientific">Rhizobium etli (strain ATCC 51251 / DSM 11541 / JCM 21823 / NBRC 15573 / CFN 42)</name>
    <dbReference type="NCBI Taxonomy" id="347834"/>
    <lineage>
        <taxon>Bacteria</taxon>
        <taxon>Pseudomonadati</taxon>
        <taxon>Pseudomonadota</taxon>
        <taxon>Alphaproteobacteria</taxon>
        <taxon>Hyphomicrobiales</taxon>
        <taxon>Rhizobiaceae</taxon>
        <taxon>Rhizobium/Agrobacterium group</taxon>
        <taxon>Rhizobium</taxon>
    </lineage>
</organism>
<protein>
    <submittedName>
        <fullName evidence="1">Hypothetical conserved protein</fullName>
    </submittedName>
</protein>
<evidence type="ECO:0000313" key="1">
    <source>
        <dbReference type="EMBL" id="ABC93272.1"/>
    </source>
</evidence>
<gene>
    <name evidence="1" type="ordered locus">RHE_PC00065</name>
</gene>
<dbReference type="KEGG" id="ret:RHE_PC00065"/>
<keyword evidence="1" id="KW-0614">Plasmid</keyword>
<dbReference type="HOGENOM" id="CLU_126566_1_0_5"/>
<proteinExistence type="predicted"/>
<name>Q2K1B3_RHIEC</name>
<keyword evidence="2" id="KW-1185">Reference proteome</keyword>
<sequence>MSTSSGCAAAWTRVVPITSRRCRTNMPSCSARRSSGWRGVKATTMSHEFRPGEVISYPYLWAWQQQRGETEGRKQRPVCVVVAIRSVADGNTHLVLLAITTQPPQAGRVALEIPDIERRRAGLGDLKQSWIIIDEYNYDVVEQSWYIEPYQKALGRFSKSFMMKIAAMFVKARSQSDRVKRFD</sequence>
<dbReference type="Proteomes" id="UP000001936">
    <property type="component" value="Plasmid p42c"/>
</dbReference>
<geneLocation type="plasmid" evidence="1 2">
    <name>p42c</name>
</geneLocation>
<evidence type="ECO:0000313" key="2">
    <source>
        <dbReference type="Proteomes" id="UP000001936"/>
    </source>
</evidence>
<accession>Q2K1B3</accession>
<dbReference type="EMBL" id="CP000136">
    <property type="protein sequence ID" value="ABC93272.1"/>
    <property type="molecule type" value="Genomic_DNA"/>
</dbReference>
<dbReference type="eggNOG" id="ENOG5032R4M">
    <property type="taxonomic scope" value="Bacteria"/>
</dbReference>
<reference evidence="1 2" key="1">
    <citation type="journal article" date="2006" name="Proc. Natl. Acad. Sci. U.S.A.">
        <title>The partitioned Rhizobium etli genome: genetic and metabolic redundancy in seven interacting replicons.</title>
        <authorList>
            <person name="Gonzalez V."/>
            <person name="Santamaria R.I."/>
            <person name="Bustos P."/>
            <person name="Hernandez-Gonzalez I."/>
            <person name="Medrano-Soto A."/>
            <person name="Moreno-Hagelsieb G."/>
            <person name="Janga S.C."/>
            <person name="Ramirez M.A."/>
            <person name="Jimenez-Jacinto V."/>
            <person name="Collado-Vides J."/>
            <person name="Davila G."/>
        </authorList>
    </citation>
    <scope>NUCLEOTIDE SEQUENCE [LARGE SCALE GENOMIC DNA]</scope>
    <source>
        <strain evidence="2">ATCC 51251 / DSM 11541 / JCM 21823 / NBRC 15573 / CFN 42</strain>
    </source>
</reference>